<dbReference type="Proteomes" id="UP000886501">
    <property type="component" value="Unassembled WGS sequence"/>
</dbReference>
<comment type="caution">
    <text evidence="1">The sequence shown here is derived from an EMBL/GenBank/DDBJ whole genome shotgun (WGS) entry which is preliminary data.</text>
</comment>
<dbReference type="EMBL" id="MU118091">
    <property type="protein sequence ID" value="KAF9645422.1"/>
    <property type="molecule type" value="Genomic_DNA"/>
</dbReference>
<name>A0ACB6Z7B2_THEGA</name>
<gene>
    <name evidence="1" type="ORF">BDM02DRAFT_579057</name>
</gene>
<keyword evidence="2" id="KW-1185">Reference proteome</keyword>
<protein>
    <submittedName>
        <fullName evidence="1">Kinase-like protein</fullName>
    </submittedName>
</protein>
<evidence type="ECO:0000313" key="1">
    <source>
        <dbReference type="EMBL" id="KAF9645422.1"/>
    </source>
</evidence>
<accession>A0ACB6Z7B2</accession>
<proteinExistence type="predicted"/>
<reference evidence="1" key="1">
    <citation type="submission" date="2019-10" db="EMBL/GenBank/DDBJ databases">
        <authorList>
            <consortium name="DOE Joint Genome Institute"/>
            <person name="Kuo A."/>
            <person name="Miyauchi S."/>
            <person name="Kiss E."/>
            <person name="Drula E."/>
            <person name="Kohler A."/>
            <person name="Sanchez-Garcia M."/>
            <person name="Andreopoulos B."/>
            <person name="Barry K.W."/>
            <person name="Bonito G."/>
            <person name="Buee M."/>
            <person name="Carver A."/>
            <person name="Chen C."/>
            <person name="Cichocki N."/>
            <person name="Clum A."/>
            <person name="Culley D."/>
            <person name="Crous P.W."/>
            <person name="Fauchery L."/>
            <person name="Girlanda M."/>
            <person name="Hayes R."/>
            <person name="Keri Z."/>
            <person name="Labutti K."/>
            <person name="Lipzen A."/>
            <person name="Lombard V."/>
            <person name="Magnuson J."/>
            <person name="Maillard F."/>
            <person name="Morin E."/>
            <person name="Murat C."/>
            <person name="Nolan M."/>
            <person name="Ohm R."/>
            <person name="Pangilinan J."/>
            <person name="Pereira M."/>
            <person name="Perotto S."/>
            <person name="Peter M."/>
            <person name="Riley R."/>
            <person name="Sitrit Y."/>
            <person name="Stielow B."/>
            <person name="Szollosi G."/>
            <person name="Zifcakova L."/>
            <person name="Stursova M."/>
            <person name="Spatafora J.W."/>
            <person name="Tedersoo L."/>
            <person name="Vaario L.-M."/>
            <person name="Yamada A."/>
            <person name="Yan M."/>
            <person name="Wang P."/>
            <person name="Xu J."/>
            <person name="Bruns T."/>
            <person name="Baldrian P."/>
            <person name="Vilgalys R."/>
            <person name="Henrissat B."/>
            <person name="Grigoriev I.V."/>
            <person name="Hibbett D."/>
            <person name="Nagy L.G."/>
            <person name="Martin F.M."/>
        </authorList>
    </citation>
    <scope>NUCLEOTIDE SEQUENCE</scope>
    <source>
        <strain evidence="1">P2</strain>
    </source>
</reference>
<reference evidence="1" key="2">
    <citation type="journal article" date="2020" name="Nat. Commun.">
        <title>Large-scale genome sequencing of mycorrhizal fungi provides insights into the early evolution of symbiotic traits.</title>
        <authorList>
            <person name="Miyauchi S."/>
            <person name="Kiss E."/>
            <person name="Kuo A."/>
            <person name="Drula E."/>
            <person name="Kohler A."/>
            <person name="Sanchez-Garcia M."/>
            <person name="Morin E."/>
            <person name="Andreopoulos B."/>
            <person name="Barry K.W."/>
            <person name="Bonito G."/>
            <person name="Buee M."/>
            <person name="Carver A."/>
            <person name="Chen C."/>
            <person name="Cichocki N."/>
            <person name="Clum A."/>
            <person name="Culley D."/>
            <person name="Crous P.W."/>
            <person name="Fauchery L."/>
            <person name="Girlanda M."/>
            <person name="Hayes R.D."/>
            <person name="Keri Z."/>
            <person name="LaButti K."/>
            <person name="Lipzen A."/>
            <person name="Lombard V."/>
            <person name="Magnuson J."/>
            <person name="Maillard F."/>
            <person name="Murat C."/>
            <person name="Nolan M."/>
            <person name="Ohm R.A."/>
            <person name="Pangilinan J."/>
            <person name="Pereira M.F."/>
            <person name="Perotto S."/>
            <person name="Peter M."/>
            <person name="Pfister S."/>
            <person name="Riley R."/>
            <person name="Sitrit Y."/>
            <person name="Stielow J.B."/>
            <person name="Szollosi G."/>
            <person name="Zifcakova L."/>
            <person name="Stursova M."/>
            <person name="Spatafora J.W."/>
            <person name="Tedersoo L."/>
            <person name="Vaario L.M."/>
            <person name="Yamada A."/>
            <person name="Yan M."/>
            <person name="Wang P."/>
            <person name="Xu J."/>
            <person name="Bruns T."/>
            <person name="Baldrian P."/>
            <person name="Vilgalys R."/>
            <person name="Dunand C."/>
            <person name="Henrissat B."/>
            <person name="Grigoriev I.V."/>
            <person name="Hibbett D."/>
            <person name="Nagy L.G."/>
            <person name="Martin F.M."/>
        </authorList>
    </citation>
    <scope>NUCLEOTIDE SEQUENCE</scope>
    <source>
        <strain evidence="1">P2</strain>
    </source>
</reference>
<sequence>MASPSSPALQQLHHLDTSSPDFHAQLYNILCGQEYVQCVPNLKDDDLIWLVDYLDKALDRLDLSSPVSRKCQHELRSICSTSATLPTSYMLSTGLLDIDPVPFASGGFGDAYRGTLNGSRVCIKRIRTYHFDHGRATVAFCREAMIWKCLDHPNILPLLGVTISPFQLISNWMDGGDLLQHVKNNPNADRLGLLCDVVRGLCYLHSQNVMHGDLKGQNILVDDSGRACVADFALAMVVKGEDSLEDDSVHGHTPRWTAPEVLNEGPYSMQADIFSFAMVMIEVFTGAAPFSDRPAAKALLAIVQGERPPRPTHPTFTENLWILMQRCWYHDPHSRPTALEILQILLTPTEPPAWKQLIGHTLPTNEHISLITSIFSNRNEVEVLGNLSGDDAQAFIDVIDEVLDSLPQQIYRRCLRYLYRICGRQVLLPKSLATPLCYNPTEMPQCRGGFADVWKGQYNGQEVAAKALRVSQTSNFDQIRRRFCKEVVMWNTLRHPNVLPLMGVTMTENQFVMVSEWMENGSINMYVKAHTDVNRPGLLGDVTTGLIYMHSQRIVHGDLKGANILINPDGHACIADFSLLTVISDQQTFLSTCIGGGTTPWMSPELLDPESFGLKKCRLTKESDCYALGMVIYEILSGKAPFAPSPAPVVKILCGERPKKPQGAEGARFTDGIWGMLELCWKPQPNERPSLNKVLRCLQNVAGPPRPSFYGGNVETDAGDQSDATTASDSSTFSPFCLRSRFTHNYPCGVIGASLTCRVTMPKSSTPPLPLQRQGLPYHTLAI</sequence>
<evidence type="ECO:0000313" key="2">
    <source>
        <dbReference type="Proteomes" id="UP000886501"/>
    </source>
</evidence>
<organism evidence="1 2">
    <name type="scientific">Thelephora ganbajun</name>
    <name type="common">Ganba fungus</name>
    <dbReference type="NCBI Taxonomy" id="370292"/>
    <lineage>
        <taxon>Eukaryota</taxon>
        <taxon>Fungi</taxon>
        <taxon>Dikarya</taxon>
        <taxon>Basidiomycota</taxon>
        <taxon>Agaricomycotina</taxon>
        <taxon>Agaricomycetes</taxon>
        <taxon>Thelephorales</taxon>
        <taxon>Thelephoraceae</taxon>
        <taxon>Thelephora</taxon>
    </lineage>
</organism>